<name>A0A2T2WWK8_9FIRM</name>
<reference evidence="1 2" key="1">
    <citation type="journal article" date="2014" name="BMC Genomics">
        <title>Comparison of environmental and isolate Sulfobacillus genomes reveals diverse carbon, sulfur, nitrogen, and hydrogen metabolisms.</title>
        <authorList>
            <person name="Justice N.B."/>
            <person name="Norman A."/>
            <person name="Brown C.T."/>
            <person name="Singh A."/>
            <person name="Thomas B.C."/>
            <person name="Banfield J.F."/>
        </authorList>
    </citation>
    <scope>NUCLEOTIDE SEQUENCE [LARGE SCALE GENOMIC DNA]</scope>
    <source>
        <strain evidence="1">AMDSBA1</strain>
    </source>
</reference>
<accession>A0A2T2WWK8</accession>
<dbReference type="SUPFAM" id="SSF89796">
    <property type="entry name" value="CoA-transferase family III (CaiB/BaiF)"/>
    <property type="match status" value="1"/>
</dbReference>
<dbReference type="Gene3D" id="3.30.1540.10">
    <property type="entry name" value="formyl-coa transferase, domain 3"/>
    <property type="match status" value="1"/>
</dbReference>
<dbReference type="InterPro" id="IPR023606">
    <property type="entry name" value="CoA-Trfase_III_dom_1_sf"/>
</dbReference>
<dbReference type="Pfam" id="PF02515">
    <property type="entry name" value="CoA_transf_3"/>
    <property type="match status" value="1"/>
</dbReference>
<dbReference type="PANTHER" id="PTHR48228:SF5">
    <property type="entry name" value="ALPHA-METHYLACYL-COA RACEMASE"/>
    <property type="match status" value="1"/>
</dbReference>
<evidence type="ECO:0000313" key="1">
    <source>
        <dbReference type="EMBL" id="PSR26616.1"/>
    </source>
</evidence>
<dbReference type="InterPro" id="IPR044855">
    <property type="entry name" value="CoA-Trfase_III_dom3_sf"/>
</dbReference>
<gene>
    <name evidence="1" type="ORF">C7B43_13435</name>
</gene>
<dbReference type="PANTHER" id="PTHR48228">
    <property type="entry name" value="SUCCINYL-COA--D-CITRAMALATE COA-TRANSFERASE"/>
    <property type="match status" value="1"/>
</dbReference>
<dbReference type="EMBL" id="PXYT01000034">
    <property type="protein sequence ID" value="PSR26616.1"/>
    <property type="molecule type" value="Genomic_DNA"/>
</dbReference>
<dbReference type="Proteomes" id="UP000242699">
    <property type="component" value="Unassembled WGS sequence"/>
</dbReference>
<comment type="caution">
    <text evidence="1">The sequence shown here is derived from an EMBL/GenBank/DDBJ whole genome shotgun (WGS) entry which is preliminary data.</text>
</comment>
<organism evidence="1 2">
    <name type="scientific">Sulfobacillus benefaciens</name>
    <dbReference type="NCBI Taxonomy" id="453960"/>
    <lineage>
        <taxon>Bacteria</taxon>
        <taxon>Bacillati</taxon>
        <taxon>Bacillota</taxon>
        <taxon>Clostridia</taxon>
        <taxon>Eubacteriales</taxon>
        <taxon>Clostridiales Family XVII. Incertae Sedis</taxon>
        <taxon>Sulfobacillus</taxon>
    </lineage>
</organism>
<dbReference type="AlphaFoldDB" id="A0A2T2WWK8"/>
<dbReference type="InterPro" id="IPR050509">
    <property type="entry name" value="CoA-transferase_III"/>
</dbReference>
<evidence type="ECO:0000313" key="2">
    <source>
        <dbReference type="Proteomes" id="UP000242699"/>
    </source>
</evidence>
<sequence length="320" mass="35601">MLEGVTVLDFTTLLPGPYASSRLAELGATIWKVEPPGGDPARHMHPQKKGTGIVFLVHSQNKTLLEINLKTEDGQKTVRNFIDRVDVLLEGFRPGVPERLGIGYEQLNKINPRLIYCALTGYGQSSRLAHAAGHDINYMALSGMLAQHLDSQENPILPSVQWADLIGGQGAVEAILAALVERHRTNQGRFLDISIFAQLQRLLKVHTAIWQATGFSRGVPQLTGAVVCYHLYQTSDSRFVALGALETKFWDNFCRALGNPQWIPHQFSRADPENSVYREIRDVFSIKTLAYWSDFGHEADYCLTPVLSLPESCSDIFSPD</sequence>
<dbReference type="InterPro" id="IPR003673">
    <property type="entry name" value="CoA-Trfase_fam_III"/>
</dbReference>
<protein>
    <submittedName>
        <fullName evidence="1">CoA transferase</fullName>
    </submittedName>
</protein>
<keyword evidence="1" id="KW-0808">Transferase</keyword>
<dbReference type="Gene3D" id="3.40.50.10540">
    <property type="entry name" value="Crotonobetainyl-coa:carnitine coa-transferase, domain 1"/>
    <property type="match status" value="1"/>
</dbReference>
<proteinExistence type="predicted"/>
<dbReference type="GO" id="GO:0016740">
    <property type="term" value="F:transferase activity"/>
    <property type="evidence" value="ECO:0007669"/>
    <property type="project" value="UniProtKB-KW"/>
</dbReference>